<comment type="caution">
    <text evidence="5">The sequence shown here is derived from an EMBL/GenBank/DDBJ whole genome shotgun (WGS) entry which is preliminary data.</text>
</comment>
<dbReference type="PANTHER" id="PTHR46205:SF3">
    <property type="entry name" value="LOQUACIOUS, ISOFORM B"/>
    <property type="match status" value="1"/>
</dbReference>
<dbReference type="GO" id="GO:0035197">
    <property type="term" value="F:siRNA binding"/>
    <property type="evidence" value="ECO:0007669"/>
    <property type="project" value="TreeGrafter"/>
</dbReference>
<dbReference type="GO" id="GO:0005634">
    <property type="term" value="C:nucleus"/>
    <property type="evidence" value="ECO:0007669"/>
    <property type="project" value="TreeGrafter"/>
</dbReference>
<dbReference type="PROSITE" id="PS50137">
    <property type="entry name" value="DS_RBD"/>
    <property type="match status" value="2"/>
</dbReference>
<dbReference type="InterPro" id="IPR014720">
    <property type="entry name" value="dsRBD_dom"/>
</dbReference>
<dbReference type="InterPro" id="IPR051247">
    <property type="entry name" value="RLC_Component"/>
</dbReference>
<feature type="compositionally biased region" description="Basic residues" evidence="3">
    <location>
        <begin position="132"/>
        <end position="168"/>
    </location>
</feature>
<dbReference type="GO" id="GO:0070578">
    <property type="term" value="C:RISC-loading complex"/>
    <property type="evidence" value="ECO:0007669"/>
    <property type="project" value="TreeGrafter"/>
</dbReference>
<dbReference type="CDD" id="cd00048">
    <property type="entry name" value="DSRM_SF"/>
    <property type="match status" value="2"/>
</dbReference>
<dbReference type="AlphaFoldDB" id="A0AAW1CSH2"/>
<dbReference type="Pfam" id="PF00035">
    <property type="entry name" value="dsrm"/>
    <property type="match status" value="1"/>
</dbReference>
<keyword evidence="6" id="KW-1185">Reference proteome</keyword>
<dbReference type="Gene3D" id="3.30.160.20">
    <property type="match status" value="2"/>
</dbReference>
<evidence type="ECO:0000313" key="5">
    <source>
        <dbReference type="EMBL" id="KAK9501332.1"/>
    </source>
</evidence>
<evidence type="ECO:0000256" key="1">
    <source>
        <dbReference type="ARBA" id="ARBA00022884"/>
    </source>
</evidence>
<dbReference type="GO" id="GO:0030422">
    <property type="term" value="P:siRNA processing"/>
    <property type="evidence" value="ECO:0007669"/>
    <property type="project" value="TreeGrafter"/>
</dbReference>
<feature type="region of interest" description="Disordered" evidence="3">
    <location>
        <begin position="132"/>
        <end position="176"/>
    </location>
</feature>
<dbReference type="GO" id="GO:0016442">
    <property type="term" value="C:RISC complex"/>
    <property type="evidence" value="ECO:0007669"/>
    <property type="project" value="TreeGrafter"/>
</dbReference>
<dbReference type="GO" id="GO:0070920">
    <property type="term" value="P:regulation of regulatory ncRNA processing"/>
    <property type="evidence" value="ECO:0007669"/>
    <property type="project" value="TreeGrafter"/>
</dbReference>
<gene>
    <name evidence="5" type="ORF">O3M35_012068</name>
</gene>
<organism evidence="5 6">
    <name type="scientific">Rhynocoris fuscipes</name>
    <dbReference type="NCBI Taxonomy" id="488301"/>
    <lineage>
        <taxon>Eukaryota</taxon>
        <taxon>Metazoa</taxon>
        <taxon>Ecdysozoa</taxon>
        <taxon>Arthropoda</taxon>
        <taxon>Hexapoda</taxon>
        <taxon>Insecta</taxon>
        <taxon>Pterygota</taxon>
        <taxon>Neoptera</taxon>
        <taxon>Paraneoptera</taxon>
        <taxon>Hemiptera</taxon>
        <taxon>Heteroptera</taxon>
        <taxon>Panheteroptera</taxon>
        <taxon>Cimicomorpha</taxon>
        <taxon>Reduviidae</taxon>
        <taxon>Harpactorinae</taxon>
        <taxon>Harpactorini</taxon>
        <taxon>Rhynocoris</taxon>
    </lineage>
</organism>
<dbReference type="GO" id="GO:0005737">
    <property type="term" value="C:cytoplasm"/>
    <property type="evidence" value="ECO:0007669"/>
    <property type="project" value="TreeGrafter"/>
</dbReference>
<dbReference type="PANTHER" id="PTHR46205">
    <property type="entry name" value="LOQUACIOUS, ISOFORM B"/>
    <property type="match status" value="1"/>
</dbReference>
<dbReference type="GO" id="GO:0003725">
    <property type="term" value="F:double-stranded RNA binding"/>
    <property type="evidence" value="ECO:0007669"/>
    <property type="project" value="TreeGrafter"/>
</dbReference>
<name>A0AAW1CSH2_9HEMI</name>
<evidence type="ECO:0000256" key="2">
    <source>
        <dbReference type="PROSITE-ProRule" id="PRU00266"/>
    </source>
</evidence>
<evidence type="ECO:0000256" key="3">
    <source>
        <dbReference type="SAM" id="MobiDB-lite"/>
    </source>
</evidence>
<keyword evidence="1 2" id="KW-0694">RNA-binding</keyword>
<dbReference type="SUPFAM" id="SSF54768">
    <property type="entry name" value="dsRNA-binding domain-like"/>
    <property type="match status" value="2"/>
</dbReference>
<dbReference type="EMBL" id="JAPXFL010000009">
    <property type="protein sequence ID" value="KAK9501332.1"/>
    <property type="molecule type" value="Genomic_DNA"/>
</dbReference>
<evidence type="ECO:0000313" key="6">
    <source>
        <dbReference type="Proteomes" id="UP001461498"/>
    </source>
</evidence>
<proteinExistence type="predicted"/>
<sequence>MPRSKNRDLYEGTFKPDQAIFQKTPISILEELFPMQAIYSWAVARNVGCSDLYRCRVNVRNNTMGESISFSKKVAKHQAALDALLNLVKYRGDKNLEVFIRKYAFGGSEVLNYANGHQESYSCIENYSRGRSISRSRSTNRSRSRARSANRSRSRARSRSRSRPRSNYRSRSACRSEHQPYNFVDREWNEDISSISQRSRTPENNVLLNTDPVGFLDNECKLVNNPGPEYSQPFYNDLENNYVVYATLGPYTCEGYGVTAEEAKKDAATSVLNSIFFDDQVE</sequence>
<feature type="domain" description="DRBM" evidence="4">
    <location>
        <begin position="53"/>
        <end position="89"/>
    </location>
</feature>
<reference evidence="5 6" key="1">
    <citation type="submission" date="2022-12" db="EMBL/GenBank/DDBJ databases">
        <title>Chromosome-level genome assembly of true bugs.</title>
        <authorList>
            <person name="Ma L."/>
            <person name="Li H."/>
        </authorList>
    </citation>
    <scope>NUCLEOTIDE SEQUENCE [LARGE SCALE GENOMIC DNA]</scope>
    <source>
        <strain evidence="5">Lab_2022b</strain>
    </source>
</reference>
<evidence type="ECO:0000259" key="4">
    <source>
        <dbReference type="PROSITE" id="PS50137"/>
    </source>
</evidence>
<accession>A0AAW1CSH2</accession>
<feature type="domain" description="DRBM" evidence="4">
    <location>
        <begin position="221"/>
        <end position="277"/>
    </location>
</feature>
<protein>
    <recommendedName>
        <fullName evidence="4">DRBM domain-containing protein</fullName>
    </recommendedName>
</protein>
<dbReference type="Proteomes" id="UP001461498">
    <property type="component" value="Unassembled WGS sequence"/>
</dbReference>